<proteinExistence type="inferred from homology"/>
<evidence type="ECO:0000256" key="1">
    <source>
        <dbReference type="ARBA" id="ARBA00010791"/>
    </source>
</evidence>
<keyword evidence="3" id="KW-0808">Transferase</keyword>
<dbReference type="PANTHER" id="PTHR24346:SF82">
    <property type="entry name" value="KP78A-RELATED"/>
    <property type="match status" value="1"/>
</dbReference>
<evidence type="ECO:0000313" key="8">
    <source>
        <dbReference type="EMBL" id="KAJ7043091.1"/>
    </source>
</evidence>
<organism evidence="8 9">
    <name type="scientific">Mycena alexandri</name>
    <dbReference type="NCBI Taxonomy" id="1745969"/>
    <lineage>
        <taxon>Eukaryota</taxon>
        <taxon>Fungi</taxon>
        <taxon>Dikarya</taxon>
        <taxon>Basidiomycota</taxon>
        <taxon>Agaricomycotina</taxon>
        <taxon>Agaricomycetes</taxon>
        <taxon>Agaricomycetidae</taxon>
        <taxon>Agaricales</taxon>
        <taxon>Marasmiineae</taxon>
        <taxon>Mycenaceae</taxon>
        <taxon>Mycena</taxon>
    </lineage>
</organism>
<evidence type="ECO:0000256" key="2">
    <source>
        <dbReference type="ARBA" id="ARBA00022527"/>
    </source>
</evidence>
<comment type="caution">
    <text evidence="8">The sequence shown here is derived from an EMBL/GenBank/DDBJ whole genome shotgun (WGS) entry which is preliminary data.</text>
</comment>
<dbReference type="Gene3D" id="1.10.510.10">
    <property type="entry name" value="Transferase(Phosphotransferase) domain 1"/>
    <property type="match status" value="1"/>
</dbReference>
<accession>A0AAD6TCY7</accession>
<name>A0AAD6TCY7_9AGAR</name>
<gene>
    <name evidence="8" type="ORF">C8F04DRAFT_29717</name>
</gene>
<keyword evidence="9" id="KW-1185">Reference proteome</keyword>
<keyword evidence="5 8" id="KW-0418">Kinase</keyword>
<dbReference type="EMBL" id="JARJCM010000010">
    <property type="protein sequence ID" value="KAJ7043091.1"/>
    <property type="molecule type" value="Genomic_DNA"/>
</dbReference>
<dbReference type="Pfam" id="PF00069">
    <property type="entry name" value="Pkinase"/>
    <property type="match status" value="1"/>
</dbReference>
<evidence type="ECO:0000256" key="6">
    <source>
        <dbReference type="ARBA" id="ARBA00022840"/>
    </source>
</evidence>
<dbReference type="GO" id="GO:0005737">
    <property type="term" value="C:cytoplasm"/>
    <property type="evidence" value="ECO:0007669"/>
    <property type="project" value="TreeGrafter"/>
</dbReference>
<feature type="domain" description="Protein kinase" evidence="7">
    <location>
        <begin position="1"/>
        <end position="208"/>
    </location>
</feature>
<keyword evidence="4" id="KW-0547">Nucleotide-binding</keyword>
<sequence length="208" mass="23302">MQAMESYSLERTVRVKTLELNGSLPTAELLVKTLGYHPHVMTEPDDSSSLLDYIIAHGRLREHAARKFARQIASALAFCHHRRIVHRNIKLENIILSPTGDARITDFGLSAVFDPQGHLSTYCGTSYFPAPEMIFQKPYVGPEIDVWGFGVVLYILVCGRVPFDAHGIDTLHAKIKGGSVEYPFHLSPVQKPPRSNAYHRLRVKGTII</sequence>
<evidence type="ECO:0000259" key="7">
    <source>
        <dbReference type="PROSITE" id="PS50011"/>
    </source>
</evidence>
<keyword evidence="6" id="KW-0067">ATP-binding</keyword>
<dbReference type="GO" id="GO:0004674">
    <property type="term" value="F:protein serine/threonine kinase activity"/>
    <property type="evidence" value="ECO:0007669"/>
    <property type="project" value="UniProtKB-KW"/>
</dbReference>
<reference evidence="8" key="1">
    <citation type="submission" date="2023-03" db="EMBL/GenBank/DDBJ databases">
        <title>Massive genome expansion in bonnet fungi (Mycena s.s.) driven by repeated elements and novel gene families across ecological guilds.</title>
        <authorList>
            <consortium name="Lawrence Berkeley National Laboratory"/>
            <person name="Harder C.B."/>
            <person name="Miyauchi S."/>
            <person name="Viragh M."/>
            <person name="Kuo A."/>
            <person name="Thoen E."/>
            <person name="Andreopoulos B."/>
            <person name="Lu D."/>
            <person name="Skrede I."/>
            <person name="Drula E."/>
            <person name="Henrissat B."/>
            <person name="Morin E."/>
            <person name="Kohler A."/>
            <person name="Barry K."/>
            <person name="LaButti K."/>
            <person name="Morin E."/>
            <person name="Salamov A."/>
            <person name="Lipzen A."/>
            <person name="Mereny Z."/>
            <person name="Hegedus B."/>
            <person name="Baldrian P."/>
            <person name="Stursova M."/>
            <person name="Weitz H."/>
            <person name="Taylor A."/>
            <person name="Grigoriev I.V."/>
            <person name="Nagy L.G."/>
            <person name="Martin F."/>
            <person name="Kauserud H."/>
        </authorList>
    </citation>
    <scope>NUCLEOTIDE SEQUENCE</scope>
    <source>
        <strain evidence="8">CBHHK200</strain>
    </source>
</reference>
<comment type="similarity">
    <text evidence="1">Belongs to the protein kinase superfamily. CAMK Ser/Thr protein kinase family. NIM1 subfamily.</text>
</comment>
<evidence type="ECO:0000256" key="3">
    <source>
        <dbReference type="ARBA" id="ARBA00022679"/>
    </source>
</evidence>
<dbReference type="InterPro" id="IPR000719">
    <property type="entry name" value="Prot_kinase_dom"/>
</dbReference>
<evidence type="ECO:0000256" key="5">
    <source>
        <dbReference type="ARBA" id="ARBA00022777"/>
    </source>
</evidence>
<dbReference type="InterPro" id="IPR011009">
    <property type="entry name" value="Kinase-like_dom_sf"/>
</dbReference>
<dbReference type="Proteomes" id="UP001218188">
    <property type="component" value="Unassembled WGS sequence"/>
</dbReference>
<evidence type="ECO:0000256" key="4">
    <source>
        <dbReference type="ARBA" id="ARBA00022741"/>
    </source>
</evidence>
<protein>
    <submittedName>
        <fullName evidence="8">Kinase-like domain-containing protein</fullName>
    </submittedName>
</protein>
<dbReference type="GO" id="GO:0000226">
    <property type="term" value="P:microtubule cytoskeleton organization"/>
    <property type="evidence" value="ECO:0007669"/>
    <property type="project" value="TreeGrafter"/>
</dbReference>
<keyword evidence="2" id="KW-0723">Serine/threonine-protein kinase</keyword>
<dbReference type="SUPFAM" id="SSF56112">
    <property type="entry name" value="Protein kinase-like (PK-like)"/>
    <property type="match status" value="1"/>
</dbReference>
<evidence type="ECO:0000313" key="9">
    <source>
        <dbReference type="Proteomes" id="UP001218188"/>
    </source>
</evidence>
<dbReference type="GO" id="GO:0035556">
    <property type="term" value="P:intracellular signal transduction"/>
    <property type="evidence" value="ECO:0007669"/>
    <property type="project" value="TreeGrafter"/>
</dbReference>
<dbReference type="PANTHER" id="PTHR24346">
    <property type="entry name" value="MAP/MICROTUBULE AFFINITY-REGULATING KINASE"/>
    <property type="match status" value="1"/>
</dbReference>
<dbReference type="AlphaFoldDB" id="A0AAD6TCY7"/>
<dbReference type="PROSITE" id="PS50011">
    <property type="entry name" value="PROTEIN_KINASE_DOM"/>
    <property type="match status" value="1"/>
</dbReference>
<dbReference type="GO" id="GO:0005524">
    <property type="term" value="F:ATP binding"/>
    <property type="evidence" value="ECO:0007669"/>
    <property type="project" value="UniProtKB-KW"/>
</dbReference>